<dbReference type="Proteomes" id="UP000218899">
    <property type="component" value="Chromosome"/>
</dbReference>
<feature type="signal peptide" evidence="2">
    <location>
        <begin position="1"/>
        <end position="18"/>
    </location>
</feature>
<evidence type="ECO:0000313" key="4">
    <source>
        <dbReference type="Proteomes" id="UP000218899"/>
    </source>
</evidence>
<feature type="chain" id="PRO_5008571346" evidence="2">
    <location>
        <begin position="19"/>
        <end position="141"/>
    </location>
</feature>
<keyword evidence="4" id="KW-1185">Reference proteome</keyword>
<organism evidence="3 4">
    <name type="scientific">Sulfurifustis variabilis</name>
    <dbReference type="NCBI Taxonomy" id="1675686"/>
    <lineage>
        <taxon>Bacteria</taxon>
        <taxon>Pseudomonadati</taxon>
        <taxon>Pseudomonadota</taxon>
        <taxon>Gammaproteobacteria</taxon>
        <taxon>Acidiferrobacterales</taxon>
        <taxon>Acidiferrobacteraceae</taxon>
        <taxon>Sulfurifustis</taxon>
    </lineage>
</organism>
<dbReference type="Gene3D" id="3.10.450.160">
    <property type="entry name" value="inner membrane protein cigr"/>
    <property type="match status" value="1"/>
</dbReference>
<reference evidence="3 4" key="1">
    <citation type="submission" date="2015-08" db="EMBL/GenBank/DDBJ databases">
        <title>Complete genome sequence of Sulfurifustis variabilis.</title>
        <authorList>
            <person name="Miura A."/>
            <person name="Kojima H."/>
            <person name="Fukui M."/>
        </authorList>
    </citation>
    <scope>NUCLEOTIDE SEQUENCE [LARGE SCALE GENOMIC DNA]</scope>
    <source>
        <strain evidence="4">skN76</strain>
    </source>
</reference>
<feature type="compositionally biased region" description="Low complexity" evidence="1">
    <location>
        <begin position="69"/>
        <end position="84"/>
    </location>
</feature>
<dbReference type="AlphaFoldDB" id="A0A1B4VB32"/>
<sequence length="141" mass="15604">MYRYLLVVALAVPAVASAADISLSGSVSVRDRNKSVDVVFTSGDRATIQKYYQVRESDHRHKGKHGKKTPPGLAKKGGLPPGLAKRQRLPDHVEYEMLPRDLEARLPPLPSNYVRVRVGDDFAILDRKSRVVFDVAVGLTL</sequence>
<accession>A0A1B4VB32</accession>
<gene>
    <name evidence="3" type="ORF">SVA_0922</name>
</gene>
<keyword evidence="2" id="KW-0732">Signal</keyword>
<protein>
    <submittedName>
        <fullName evidence="3">Uncharacterized protein</fullName>
    </submittedName>
</protein>
<name>A0A1B4VB32_9GAMM</name>
<dbReference type="EMBL" id="AP014936">
    <property type="protein sequence ID" value="BAU47501.1"/>
    <property type="molecule type" value="Genomic_DNA"/>
</dbReference>
<evidence type="ECO:0000313" key="3">
    <source>
        <dbReference type="EMBL" id="BAU47501.1"/>
    </source>
</evidence>
<dbReference type="RefSeq" id="WP_096459402.1">
    <property type="nucleotide sequence ID" value="NZ_AP014936.1"/>
</dbReference>
<dbReference type="OrthoDB" id="5616559at2"/>
<evidence type="ECO:0000256" key="2">
    <source>
        <dbReference type="SAM" id="SignalP"/>
    </source>
</evidence>
<evidence type="ECO:0000256" key="1">
    <source>
        <dbReference type="SAM" id="MobiDB-lite"/>
    </source>
</evidence>
<proteinExistence type="predicted"/>
<feature type="region of interest" description="Disordered" evidence="1">
    <location>
        <begin position="55"/>
        <end position="85"/>
    </location>
</feature>
<dbReference type="KEGG" id="sva:SVA_0922"/>